<evidence type="ECO:0000259" key="2">
    <source>
        <dbReference type="Pfam" id="PF12275"/>
    </source>
</evidence>
<proteinExistence type="predicted"/>
<keyword evidence="4" id="KW-1185">Reference proteome</keyword>
<evidence type="ECO:0000256" key="1">
    <source>
        <dbReference type="SAM" id="SignalP"/>
    </source>
</evidence>
<name>A0ABY8CAA4_9GAMM</name>
<evidence type="ECO:0000313" key="3">
    <source>
        <dbReference type="EMBL" id="WEJ62894.1"/>
    </source>
</evidence>
<accession>A0ABY8CAA4</accession>
<keyword evidence="1" id="KW-0732">Signal</keyword>
<feature type="domain" description="DUF3616" evidence="2">
    <location>
        <begin position="50"/>
        <end position="325"/>
    </location>
</feature>
<evidence type="ECO:0000313" key="4">
    <source>
        <dbReference type="Proteomes" id="UP001222275"/>
    </source>
</evidence>
<dbReference type="Pfam" id="PF12275">
    <property type="entry name" value="DUF3616"/>
    <property type="match status" value="1"/>
</dbReference>
<dbReference type="InterPro" id="IPR022060">
    <property type="entry name" value="DUF3616"/>
</dbReference>
<dbReference type="Proteomes" id="UP001222275">
    <property type="component" value="Chromosome"/>
</dbReference>
<organism evidence="3 4">
    <name type="scientific">Thiomicrorhabdus lithotrophica</name>
    <dbReference type="NCBI Taxonomy" id="2949997"/>
    <lineage>
        <taxon>Bacteria</taxon>
        <taxon>Pseudomonadati</taxon>
        <taxon>Pseudomonadota</taxon>
        <taxon>Gammaproteobacteria</taxon>
        <taxon>Thiotrichales</taxon>
        <taxon>Piscirickettsiaceae</taxon>
        <taxon>Thiomicrorhabdus</taxon>
    </lineage>
</organism>
<feature type="chain" id="PRO_5046212009" evidence="1">
    <location>
        <begin position="22"/>
        <end position="338"/>
    </location>
</feature>
<dbReference type="RefSeq" id="WP_275595151.1">
    <property type="nucleotide sequence ID" value="NZ_CP102381.1"/>
</dbReference>
<sequence>MRFIHSIIVLFSALSFSNVGIANPIAKTIAQPISNPTWSFAEPLKIDNLNISGIVQTDDFMALASDEGNQIEIFKPDSKGLWQKHHLVTLSNNTDEIDLEALAWQKPYLYALGSHSAKRKKVKSSLSQKENIKRLEKIYFEPARQQLFRIELNNNTKAVNIQSLSLSNELASHPVLKSFIGIPSKENGIDIEGLAVDSKGSLLLGFRGPVLRGNATPVLKIKLAKNDFKIKSTKTLYLHLNGSGIRGISAMPNGYLVLSGAVGDQPLPYNVYIWNGKNQLLGSNQEPSSLKLLCELPSSNGKPEGIQFLQAQQELIEFTIVEDGLQNGQPTSYHCSKK</sequence>
<gene>
    <name evidence="3" type="ORF">NR989_01220</name>
</gene>
<protein>
    <submittedName>
        <fullName evidence="3">DUF3616 domain-containing protein</fullName>
    </submittedName>
</protein>
<reference evidence="3 4" key="1">
    <citation type="submission" date="2022-06" db="EMBL/GenBank/DDBJ databases">
        <title>Thiomicrohabdus sp. nov, an obligately chemolithoautotrophic, sulfur-oxidizing bacterium isolated from beach of Guanyin Mountain. Amoy.</title>
        <authorList>
            <person name="Zhu H."/>
        </authorList>
    </citation>
    <scope>NUCLEOTIDE SEQUENCE [LARGE SCALE GENOMIC DNA]</scope>
    <source>
        <strain evidence="3 4">XGS-01</strain>
    </source>
</reference>
<dbReference type="EMBL" id="CP102381">
    <property type="protein sequence ID" value="WEJ62894.1"/>
    <property type="molecule type" value="Genomic_DNA"/>
</dbReference>
<feature type="signal peptide" evidence="1">
    <location>
        <begin position="1"/>
        <end position="21"/>
    </location>
</feature>